<feature type="region of interest" description="Disordered" evidence="6">
    <location>
        <begin position="311"/>
        <end position="415"/>
    </location>
</feature>
<dbReference type="AlphaFoldDB" id="A0A6A6JJZ1"/>
<dbReference type="Proteomes" id="UP000800097">
    <property type="component" value="Unassembled WGS sequence"/>
</dbReference>
<evidence type="ECO:0000313" key="8">
    <source>
        <dbReference type="EMBL" id="KAF2275199.1"/>
    </source>
</evidence>
<dbReference type="Gene3D" id="3.40.50.200">
    <property type="entry name" value="Peptidase S8/S53 domain"/>
    <property type="match status" value="1"/>
</dbReference>
<proteinExistence type="inferred from homology"/>
<dbReference type="SUPFAM" id="SSF52743">
    <property type="entry name" value="Subtilisin-like"/>
    <property type="match status" value="1"/>
</dbReference>
<keyword evidence="2 5" id="KW-0645">Protease</keyword>
<dbReference type="Gene3D" id="1.25.40.10">
    <property type="entry name" value="Tetratricopeptide repeat domain"/>
    <property type="match status" value="1"/>
</dbReference>
<keyword evidence="4 5" id="KW-0720">Serine protease</keyword>
<dbReference type="PRINTS" id="PR00723">
    <property type="entry name" value="SUBTILISIN"/>
</dbReference>
<protein>
    <recommendedName>
        <fullName evidence="7">Peptidase S8/S53 domain-containing protein</fullName>
    </recommendedName>
</protein>
<feature type="region of interest" description="Disordered" evidence="6">
    <location>
        <begin position="1013"/>
        <end position="1036"/>
    </location>
</feature>
<feature type="compositionally biased region" description="Basic and acidic residues" evidence="6">
    <location>
        <begin position="594"/>
        <end position="605"/>
    </location>
</feature>
<feature type="active site" description="Charge relay system" evidence="5">
    <location>
        <position position="834"/>
    </location>
</feature>
<evidence type="ECO:0000256" key="1">
    <source>
        <dbReference type="ARBA" id="ARBA00011073"/>
    </source>
</evidence>
<dbReference type="GO" id="GO:0004252">
    <property type="term" value="F:serine-type endopeptidase activity"/>
    <property type="evidence" value="ECO:0007669"/>
    <property type="project" value="UniProtKB-UniRule"/>
</dbReference>
<comment type="similarity">
    <text evidence="1 5">Belongs to the peptidase S8 family.</text>
</comment>
<dbReference type="GO" id="GO:0006508">
    <property type="term" value="P:proteolysis"/>
    <property type="evidence" value="ECO:0007669"/>
    <property type="project" value="UniProtKB-KW"/>
</dbReference>
<dbReference type="PANTHER" id="PTHR43399">
    <property type="entry name" value="SUBTILISIN-RELATED"/>
    <property type="match status" value="1"/>
</dbReference>
<evidence type="ECO:0000256" key="6">
    <source>
        <dbReference type="SAM" id="MobiDB-lite"/>
    </source>
</evidence>
<evidence type="ECO:0000256" key="3">
    <source>
        <dbReference type="ARBA" id="ARBA00022801"/>
    </source>
</evidence>
<evidence type="ECO:0000256" key="4">
    <source>
        <dbReference type="ARBA" id="ARBA00022825"/>
    </source>
</evidence>
<dbReference type="PROSITE" id="PS51892">
    <property type="entry name" value="SUBTILASE"/>
    <property type="match status" value="1"/>
</dbReference>
<dbReference type="InterPro" id="IPR000209">
    <property type="entry name" value="Peptidase_S8/S53_dom"/>
</dbReference>
<dbReference type="InterPro" id="IPR051048">
    <property type="entry name" value="Peptidase_S8/S53_subtilisin"/>
</dbReference>
<dbReference type="RefSeq" id="XP_033652738.1">
    <property type="nucleotide sequence ID" value="XM_033799827.1"/>
</dbReference>
<organism evidence="8 9">
    <name type="scientific">Westerdykella ornata</name>
    <dbReference type="NCBI Taxonomy" id="318751"/>
    <lineage>
        <taxon>Eukaryota</taxon>
        <taxon>Fungi</taxon>
        <taxon>Dikarya</taxon>
        <taxon>Ascomycota</taxon>
        <taxon>Pezizomycotina</taxon>
        <taxon>Dothideomycetes</taxon>
        <taxon>Pleosporomycetidae</taxon>
        <taxon>Pleosporales</taxon>
        <taxon>Sporormiaceae</taxon>
        <taxon>Westerdykella</taxon>
    </lineage>
</organism>
<name>A0A6A6JJZ1_WESOR</name>
<dbReference type="GeneID" id="54553002"/>
<keyword evidence="3 5" id="KW-0378">Hydrolase</keyword>
<dbReference type="PANTHER" id="PTHR43399:SF4">
    <property type="entry name" value="CELL WALL-ASSOCIATED PROTEASE"/>
    <property type="match status" value="1"/>
</dbReference>
<dbReference type="Pfam" id="PF00082">
    <property type="entry name" value="Peptidase_S8"/>
    <property type="match status" value="1"/>
</dbReference>
<dbReference type="InterPro" id="IPR011990">
    <property type="entry name" value="TPR-like_helical_dom_sf"/>
</dbReference>
<feature type="compositionally biased region" description="Basic and acidic residues" evidence="6">
    <location>
        <begin position="1025"/>
        <end position="1036"/>
    </location>
</feature>
<dbReference type="InterPro" id="IPR036852">
    <property type="entry name" value="Peptidase_S8/S53_dom_sf"/>
</dbReference>
<feature type="region of interest" description="Disordered" evidence="6">
    <location>
        <begin position="430"/>
        <end position="481"/>
    </location>
</feature>
<keyword evidence="9" id="KW-1185">Reference proteome</keyword>
<evidence type="ECO:0000313" key="9">
    <source>
        <dbReference type="Proteomes" id="UP000800097"/>
    </source>
</evidence>
<dbReference type="InterPro" id="IPR015500">
    <property type="entry name" value="Peptidase_S8_subtilisin-rel"/>
</dbReference>
<accession>A0A6A6JJZ1</accession>
<evidence type="ECO:0000256" key="2">
    <source>
        <dbReference type="ARBA" id="ARBA00022670"/>
    </source>
</evidence>
<dbReference type="InterPro" id="IPR023828">
    <property type="entry name" value="Peptidase_S8_Ser-AS"/>
</dbReference>
<feature type="compositionally biased region" description="Basic and acidic residues" evidence="6">
    <location>
        <begin position="565"/>
        <end position="579"/>
    </location>
</feature>
<gene>
    <name evidence="8" type="ORF">EI97DRAFT_443440</name>
</gene>
<feature type="active site" description="Charge relay system" evidence="5">
    <location>
        <position position="1039"/>
    </location>
</feature>
<feature type="domain" description="Peptidase S8/S53" evidence="7">
    <location>
        <begin position="826"/>
        <end position="1056"/>
    </location>
</feature>
<feature type="active site" description="Charge relay system" evidence="5">
    <location>
        <position position="875"/>
    </location>
</feature>
<feature type="compositionally biased region" description="Polar residues" evidence="6">
    <location>
        <begin position="401"/>
        <end position="410"/>
    </location>
</feature>
<reference evidence="8" key="1">
    <citation type="journal article" date="2020" name="Stud. Mycol.">
        <title>101 Dothideomycetes genomes: a test case for predicting lifestyles and emergence of pathogens.</title>
        <authorList>
            <person name="Haridas S."/>
            <person name="Albert R."/>
            <person name="Binder M."/>
            <person name="Bloem J."/>
            <person name="Labutti K."/>
            <person name="Salamov A."/>
            <person name="Andreopoulos B."/>
            <person name="Baker S."/>
            <person name="Barry K."/>
            <person name="Bills G."/>
            <person name="Bluhm B."/>
            <person name="Cannon C."/>
            <person name="Castanera R."/>
            <person name="Culley D."/>
            <person name="Daum C."/>
            <person name="Ezra D."/>
            <person name="Gonzalez J."/>
            <person name="Henrissat B."/>
            <person name="Kuo A."/>
            <person name="Liang C."/>
            <person name="Lipzen A."/>
            <person name="Lutzoni F."/>
            <person name="Magnuson J."/>
            <person name="Mondo S."/>
            <person name="Nolan M."/>
            <person name="Ohm R."/>
            <person name="Pangilinan J."/>
            <person name="Park H.-J."/>
            <person name="Ramirez L."/>
            <person name="Alfaro M."/>
            <person name="Sun H."/>
            <person name="Tritt A."/>
            <person name="Yoshinaga Y."/>
            <person name="Zwiers L.-H."/>
            <person name="Turgeon B."/>
            <person name="Goodwin S."/>
            <person name="Spatafora J."/>
            <person name="Crous P."/>
            <person name="Grigoriev I."/>
        </authorList>
    </citation>
    <scope>NUCLEOTIDE SEQUENCE</scope>
    <source>
        <strain evidence="8">CBS 379.55</strain>
    </source>
</reference>
<feature type="compositionally biased region" description="Basic and acidic residues" evidence="6">
    <location>
        <begin position="339"/>
        <end position="383"/>
    </location>
</feature>
<evidence type="ECO:0000256" key="5">
    <source>
        <dbReference type="PROSITE-ProRule" id="PRU01240"/>
    </source>
</evidence>
<sequence>MQYHPDQFPDDRPHRTHRSKSGPKQRADAETYSTTLEFSLNIPALFGRTKKRRLRESQGSVDRLWQDAKGYEKKARRPGTTDAHSSYGRAALTYERAAKLSDDAYGVASDTTLRLRRDWAVSLSRSGQLDAAISCNEITIRRCAKSRPPKDLLTVEIMRWQAEFHRLNNDHHGEIGTHLKLVDRVECGSWSNRVPKVIYECRRDLSAALYRAGLDLGCDDHIKQAVTVSKRSLQLADTDVNGDRLERIKIRSELGSELYELKQYEEALTCFNTNIKVIRERLPDSNDEKAFTKHLQDSIASAMKCESKLDEKKERERECRNRAMKETERAKPTSARMKSPREAWWRSMEKQSMERAEKYGEGQKRKETTRNARNTQKDCDANGEKTNSISETIIVEDYNDSRGTGSTSGEGVQAEVSGCVRKRKCNRKIEAGSIGGQTHNSKPELRRNQRKSKCEAQQAPEPNKTASELTRPGCHSSGGPVSSLGNVVEAGAVNAAVTKPSCKTYAPKARSTMALSKANSSVEATPMGDVEEVTSLDRIQDHMQFLTPLLRENMQPAKNRSADVTGKKTEDSKQMRDDSLEIPSTGTERSATWVRDKDRGRKLHDQSQNLEAVVARARSASGTSRPVSMSASDLKQRRGVSESRASADAANSRRGSNIGVRLVPGGHSQEQNLDISQSKQLHSGLSQVPPVTNESDRVVDASLTIPTIRTTLADSGEWDTLMPPEWMDDLVEVEDGQGMRRTCSDNNLPAMLPAMALDMKAPKRRARAVSTSGLDWARDTQYVCANSAIIFLDLTKIRADLLADSWFDKLRRNAHVFLDKYDRGSRNVKIAVLDTGVAGSPQSFVPELIRQKKVRLRRGKQLAETLDPYEDVDGHGTHVAGLILQVCPYADVYIYRVTRGQGAPIEHRYVKDALADAIEKRIDIVSMSFGWEGDSDRELRAVIRRARENGLLLFAASSNDGLTRSGRVPYPARADGVIAVDAANGFGRPSPFNPPQGREERIMALGERVRSAYPETPGRSCLTPQDREKPGWKRDSGTSCATPIAAGIAGLVLEFSRQLPLSRDPSVEEHLKDVEGMREVFLELMSTKTEANSRFNFLDPCKVFSSDDGDLDGSEWDDFMSQRWFAAHKIVACLRARFSPSVGSLLRQRPWEGKNR</sequence>
<feature type="compositionally biased region" description="Basic and acidic residues" evidence="6">
    <location>
        <begin position="311"/>
        <end position="331"/>
    </location>
</feature>
<feature type="region of interest" description="Disordered" evidence="6">
    <location>
        <begin position="1"/>
        <end position="32"/>
    </location>
</feature>
<evidence type="ECO:0000259" key="7">
    <source>
        <dbReference type="Pfam" id="PF00082"/>
    </source>
</evidence>
<dbReference type="CDD" id="cd00306">
    <property type="entry name" value="Peptidases_S8_S53"/>
    <property type="match status" value="1"/>
</dbReference>
<dbReference type="EMBL" id="ML986498">
    <property type="protein sequence ID" value="KAF2275199.1"/>
    <property type="molecule type" value="Genomic_DNA"/>
</dbReference>
<feature type="compositionally biased region" description="Polar residues" evidence="6">
    <location>
        <begin position="620"/>
        <end position="633"/>
    </location>
</feature>
<dbReference type="PROSITE" id="PS00138">
    <property type="entry name" value="SUBTILASE_SER"/>
    <property type="match status" value="1"/>
</dbReference>
<feature type="region of interest" description="Disordered" evidence="6">
    <location>
        <begin position="553"/>
        <end position="672"/>
    </location>
</feature>
<dbReference type="OrthoDB" id="206201at2759"/>
<feature type="compositionally biased region" description="Low complexity" evidence="6">
    <location>
        <begin position="642"/>
        <end position="656"/>
    </location>
</feature>
<feature type="compositionally biased region" description="Basic residues" evidence="6">
    <location>
        <begin position="14"/>
        <end position="23"/>
    </location>
</feature>
<dbReference type="SUPFAM" id="SSF48452">
    <property type="entry name" value="TPR-like"/>
    <property type="match status" value="1"/>
</dbReference>